<dbReference type="PANTHER" id="PTHR42776:SF4">
    <property type="entry name" value="ACYLAMINO-ACID-RELEASING ENZYME"/>
    <property type="match status" value="1"/>
</dbReference>
<keyword evidence="6" id="KW-0963">Cytoplasm</keyword>
<dbReference type="FunFam" id="3.40.50.720:FF:000084">
    <property type="entry name" value="Short-chain dehydrogenase reductase"/>
    <property type="match status" value="1"/>
</dbReference>
<keyword evidence="7" id="KW-0378">Hydrolase</keyword>
<dbReference type="KEGG" id="dpte:113788532"/>
<evidence type="ECO:0000259" key="9">
    <source>
        <dbReference type="Pfam" id="PF00326"/>
    </source>
</evidence>
<accession>A0A6P6XJS7</accession>
<dbReference type="InterPro" id="IPR029058">
    <property type="entry name" value="AB_hydrolase_fold"/>
</dbReference>
<dbReference type="InParanoid" id="A0A6P6XJS7"/>
<keyword evidence="8" id="KW-0560">Oxidoreductase</keyword>
<evidence type="ECO:0000256" key="8">
    <source>
        <dbReference type="ARBA" id="ARBA00023002"/>
    </source>
</evidence>
<dbReference type="InterPro" id="IPR002347">
    <property type="entry name" value="SDR_fam"/>
</dbReference>
<dbReference type="PROSITE" id="PS00061">
    <property type="entry name" value="ADH_SHORT"/>
    <property type="match status" value="1"/>
</dbReference>
<comment type="catalytic activity">
    <reaction evidence="1">
        <text>Cleavage of an N-acetyl or N-formyl amino acid from the N-terminus of a polypeptide.</text>
        <dbReference type="EC" id="3.4.19.1"/>
    </reaction>
</comment>
<dbReference type="GO" id="GO:0006508">
    <property type="term" value="P:proteolysis"/>
    <property type="evidence" value="ECO:0007669"/>
    <property type="project" value="InterPro"/>
</dbReference>
<proteinExistence type="inferred from homology"/>
<dbReference type="PRINTS" id="PR00081">
    <property type="entry name" value="GDHRDH"/>
</dbReference>
<feature type="domain" description="Peptidase S9 prolyl oligopeptidase catalytic" evidence="9">
    <location>
        <begin position="630"/>
        <end position="819"/>
    </location>
</feature>
<dbReference type="PRINTS" id="PR00080">
    <property type="entry name" value="SDRFAMILY"/>
</dbReference>
<evidence type="ECO:0000256" key="7">
    <source>
        <dbReference type="ARBA" id="ARBA00022801"/>
    </source>
</evidence>
<dbReference type="Pfam" id="PF00326">
    <property type="entry name" value="Peptidase_S9"/>
    <property type="match status" value="1"/>
</dbReference>
<evidence type="ECO:0000256" key="4">
    <source>
        <dbReference type="ARBA" id="ARBA00011881"/>
    </source>
</evidence>
<comment type="subunit">
    <text evidence="4">Homotetramer.</text>
</comment>
<dbReference type="SUPFAM" id="SSF53474">
    <property type="entry name" value="alpha/beta-Hydrolases"/>
    <property type="match status" value="1"/>
</dbReference>
<protein>
    <recommendedName>
        <fullName evidence="5">acylaminoacyl-peptidase</fullName>
        <ecNumber evidence="5">3.4.19.1</ecNumber>
    </recommendedName>
</protein>
<evidence type="ECO:0000256" key="2">
    <source>
        <dbReference type="ARBA" id="ARBA00004496"/>
    </source>
</evidence>
<reference evidence="12" key="1">
    <citation type="submission" date="2025-08" db="UniProtKB">
        <authorList>
            <consortium name="RefSeq"/>
        </authorList>
    </citation>
    <scope>IDENTIFICATION</scope>
    <source>
        <strain evidence="12">Airmid</strain>
    </source>
</reference>
<evidence type="ECO:0000313" key="12">
    <source>
        <dbReference type="RefSeq" id="XP_027193790.1"/>
    </source>
</evidence>
<evidence type="ECO:0000256" key="6">
    <source>
        <dbReference type="ARBA" id="ARBA00022490"/>
    </source>
</evidence>
<comment type="subcellular location">
    <subcellularLocation>
        <location evidence="2">Cytoplasm</location>
    </subcellularLocation>
</comment>
<dbReference type="InterPro" id="IPR001375">
    <property type="entry name" value="Peptidase_S9_cat"/>
</dbReference>
<dbReference type="RefSeq" id="XP_027193790.1">
    <property type="nucleotide sequence ID" value="XM_027337989.1"/>
</dbReference>
<dbReference type="InterPro" id="IPR036291">
    <property type="entry name" value="NAD(P)-bd_dom_sf"/>
</dbReference>
<comment type="similarity">
    <text evidence="3">Belongs to the peptidase S9C family.</text>
</comment>
<dbReference type="Gene3D" id="3.40.50.1820">
    <property type="entry name" value="alpha/beta hydrolase"/>
    <property type="match status" value="1"/>
</dbReference>
<dbReference type="Pfam" id="PF00106">
    <property type="entry name" value="adh_short"/>
    <property type="match status" value="1"/>
</dbReference>
<dbReference type="Gene3D" id="3.40.50.720">
    <property type="entry name" value="NAD(P)-binding Rossmann-like Domain"/>
    <property type="match status" value="1"/>
</dbReference>
<keyword evidence="11" id="KW-1185">Reference proteome</keyword>
<dbReference type="OrthoDB" id="416344at2759"/>
<dbReference type="InterPro" id="IPR045550">
    <property type="entry name" value="AARE_N"/>
</dbReference>
<dbReference type="EC" id="3.4.19.1" evidence="5"/>
<evidence type="ECO:0000259" key="10">
    <source>
        <dbReference type="Pfam" id="PF19283"/>
    </source>
</evidence>
<dbReference type="Pfam" id="PF19283">
    <property type="entry name" value="APEH_N"/>
    <property type="match status" value="1"/>
</dbReference>
<feature type="domain" description="Acylamino-acid-releasing enzyme N-terminal" evidence="10">
    <location>
        <begin position="304"/>
        <end position="564"/>
    </location>
</feature>
<gene>
    <name evidence="12" type="primary">LOC113788532</name>
</gene>
<evidence type="ECO:0000256" key="5">
    <source>
        <dbReference type="ARBA" id="ARBA00012917"/>
    </source>
</evidence>
<dbReference type="Proteomes" id="UP000515146">
    <property type="component" value="Unplaced"/>
</dbReference>
<dbReference type="GO" id="GO:0004252">
    <property type="term" value="F:serine-type endopeptidase activity"/>
    <property type="evidence" value="ECO:0007669"/>
    <property type="project" value="TreeGrafter"/>
</dbReference>
<dbReference type="InterPro" id="IPR020904">
    <property type="entry name" value="Sc_DH/Rdtase_CS"/>
</dbReference>
<dbReference type="GO" id="GO:0016491">
    <property type="term" value="F:oxidoreductase activity"/>
    <property type="evidence" value="ECO:0007669"/>
    <property type="project" value="UniProtKB-KW"/>
</dbReference>
<evidence type="ECO:0000256" key="3">
    <source>
        <dbReference type="ARBA" id="ARBA00010040"/>
    </source>
</evidence>
<dbReference type="SUPFAM" id="SSF51735">
    <property type="entry name" value="NAD(P)-binding Rossmann-fold domains"/>
    <property type="match status" value="1"/>
</dbReference>
<evidence type="ECO:0000313" key="11">
    <source>
        <dbReference type="Proteomes" id="UP000515146"/>
    </source>
</evidence>
<dbReference type="AlphaFoldDB" id="A0A6P6XJS7"/>
<organism evidence="11 12">
    <name type="scientific">Dermatophagoides pteronyssinus</name>
    <name type="common">European house dust mite</name>
    <dbReference type="NCBI Taxonomy" id="6956"/>
    <lineage>
        <taxon>Eukaryota</taxon>
        <taxon>Metazoa</taxon>
        <taxon>Ecdysozoa</taxon>
        <taxon>Arthropoda</taxon>
        <taxon>Chelicerata</taxon>
        <taxon>Arachnida</taxon>
        <taxon>Acari</taxon>
        <taxon>Acariformes</taxon>
        <taxon>Sarcoptiformes</taxon>
        <taxon>Astigmata</taxon>
        <taxon>Psoroptidia</taxon>
        <taxon>Analgoidea</taxon>
        <taxon>Pyroglyphidae</taxon>
        <taxon>Dermatophagoidinae</taxon>
        <taxon>Dermatophagoides</taxon>
    </lineage>
</organism>
<sequence length="849" mass="94960">MATEFNFTGKVVLITGSSGGLGSVMAREFAKRGANLVITGRRQDGVDKVINECSALSPNGAQHHSHLADVTKKEDLQCLIDSTIEKFGHLDVLVNNAGGGVFGSIYDEKLLDKLNSMINLNLYSVVTLTQLAVPHLEKSKGAIVNISSIVGQRANQHFMTYCVAKAAVDMFSKTIAIELGPKGVRVNCVSPTAVRTNFQQATGAGESLDGYLKHLEETIPLRRIATEDDVANAIDQLKSLYNEYSFKPIPTKVTFVDDNSLFESDPNFRPQSLNISYQYPEIQDKLNKDESPAVAKEYNIDSHEFKQSWGEKFNTIYHTSIAVIDLQKSKCILLDKVGVSLCQPFFFKSDDPTVLSIGCIGFKEVPYKLGLIYCTNRISYLFGAKVVRDSSSSANIEPEIYYGDTADLSIRSPRVYYSNGYDSKVVFLERNAGGAHDKAARLQYFDMETRKIRTIIDDKIKREVIKNKDGTASYSDIGPIFSSDLPSNCFTKNGKYILFDSETPFYRKSFAVKIEDHSVQMINFADSTQILDVKHDWICAIGSSINQLPLVYLGHFSESNTKMQIVDDQQDRMIENMSFGKFMLPSKHFENKYITAIWTSPKEMVNKSGPIVVIPHGGPHSHYSCTYFQSVALYNEIGLKTCLVNYVGSTGIDQEYVEALLGNVGTSDVQDLLDVIQYMINNHHADKDRIILNGGSHGGFLVTHISGQHPEMNFLACIARNPVIDISMMAGITDIPDWNVSEALGNKEFIPLSEIYPRNVDEMSKMYSKSPLAHLTKVKVPTLLLLGKEDLRVPFPPGLLYHRILKARGIETRCLVYDDVHDLYKINVDFDCFINVSKFIEKFIYYNSQ</sequence>
<dbReference type="PANTHER" id="PTHR42776">
    <property type="entry name" value="SERINE PEPTIDASE S9 FAMILY MEMBER"/>
    <property type="match status" value="1"/>
</dbReference>
<evidence type="ECO:0000256" key="1">
    <source>
        <dbReference type="ARBA" id="ARBA00000721"/>
    </source>
</evidence>
<name>A0A6P6XJS7_DERPT</name>